<dbReference type="AlphaFoldDB" id="A0A7C9A5D3"/>
<proteinExistence type="predicted"/>
<reference evidence="1" key="2">
    <citation type="submission" date="2020-07" db="EMBL/GenBank/DDBJ databases">
        <authorList>
            <person name="Vera ALvarez R."/>
            <person name="Arias-Moreno D.M."/>
            <person name="Jimenez-Jacinto V."/>
            <person name="Jimenez-Bremont J.F."/>
            <person name="Swaminathan K."/>
            <person name="Moose S.P."/>
            <person name="Guerrero-Gonzalez M.L."/>
            <person name="Marino-Ramirez L."/>
            <person name="Landsman D."/>
            <person name="Rodriguez-Kessler M."/>
            <person name="Delgado-Sanchez P."/>
        </authorList>
    </citation>
    <scope>NUCLEOTIDE SEQUENCE</scope>
    <source>
        <tissue evidence="1">Cladode</tissue>
    </source>
</reference>
<organism evidence="1">
    <name type="scientific">Opuntia streptacantha</name>
    <name type="common">Prickly pear cactus</name>
    <name type="synonym">Opuntia cardona</name>
    <dbReference type="NCBI Taxonomy" id="393608"/>
    <lineage>
        <taxon>Eukaryota</taxon>
        <taxon>Viridiplantae</taxon>
        <taxon>Streptophyta</taxon>
        <taxon>Embryophyta</taxon>
        <taxon>Tracheophyta</taxon>
        <taxon>Spermatophyta</taxon>
        <taxon>Magnoliopsida</taxon>
        <taxon>eudicotyledons</taxon>
        <taxon>Gunneridae</taxon>
        <taxon>Pentapetalae</taxon>
        <taxon>Caryophyllales</taxon>
        <taxon>Cactineae</taxon>
        <taxon>Cactaceae</taxon>
        <taxon>Opuntioideae</taxon>
        <taxon>Opuntia</taxon>
    </lineage>
</organism>
<name>A0A7C9A5D3_OPUST</name>
<reference evidence="1" key="1">
    <citation type="journal article" date="2013" name="J. Plant Res.">
        <title>Effect of fungi and light on seed germination of three Opuntia species from semiarid lands of central Mexico.</title>
        <authorList>
            <person name="Delgado-Sanchez P."/>
            <person name="Jimenez-Bremont J.F."/>
            <person name="Guerrero-Gonzalez Mde L."/>
            <person name="Flores J."/>
        </authorList>
    </citation>
    <scope>NUCLEOTIDE SEQUENCE</scope>
    <source>
        <tissue evidence="1">Cladode</tissue>
    </source>
</reference>
<evidence type="ECO:0000313" key="1">
    <source>
        <dbReference type="EMBL" id="MBA4659952.1"/>
    </source>
</evidence>
<sequence length="102" mass="11366">MTSPIPRDVLTTDSAKPRCSSLQISEAYALMVPSKLLKQPRINLTESAIQKFELRPKRVLKINTESVPINMMGLRPYLSAAIPQRIDVKALPTINEEPINPA</sequence>
<protein>
    <submittedName>
        <fullName evidence="1">Uncharacterized protein</fullName>
    </submittedName>
</protein>
<dbReference type="EMBL" id="GISG01205640">
    <property type="protein sequence ID" value="MBA4659952.1"/>
    <property type="molecule type" value="Transcribed_RNA"/>
</dbReference>
<accession>A0A7C9A5D3</accession>